<evidence type="ECO:0000256" key="1">
    <source>
        <dbReference type="ARBA" id="ARBA00004496"/>
    </source>
</evidence>
<proteinExistence type="evidence at transcript level"/>
<keyword evidence="3" id="KW-0963">Cytoplasm</keyword>
<evidence type="ECO:0000256" key="2">
    <source>
        <dbReference type="ARBA" id="ARBA00008020"/>
    </source>
</evidence>
<dbReference type="GO" id="GO:0051082">
    <property type="term" value="F:unfolded protein binding"/>
    <property type="evidence" value="ECO:0007669"/>
    <property type="project" value="InterPro"/>
</dbReference>
<keyword evidence="6 7" id="KW-0143">Chaperone</keyword>
<name>A0A069DV25_9HEMI</name>
<sequence>MAAISLLNPKAEYVRTSQALAMNISGAKGLQDVMKPNLGPKGTTKMLVSGSGDIKITKDGNILLHEMQIQHPIASLIARASTAMNDVTGDGCTTMVLLIAELLHVAENLIAEGVHPRALSEGFSEARKEAMKILDTLKKPLPENLDDEKAKFILQSVARTSLGTKLPPKVVSVMTEVCYDAVMSIYKKGENLDLHMIEVMTMQNKTTTDTQLVKGLVLDHGSRHPNMPKRVTNAFILTCNVSLEYEKTEVNSSIFYSTAEEREKMKIAERDFIDQRVNKIIALKKKVCDGNDCGFVVINQKGIDPLSLDALAKEDIMALRRAKRRNMERLTLACGGTAMNTLDDLTPECLGKAGLVYEYVLGENKYTFVLECPKPQSVTVLIHGPTNYAINQVKDALRGGLRAVKNAIEDDGVLPGGAAVELKLAGELNKYAEKIKERKRAGINAFADAVLIIPKTLAQNAGHNIQDVLIQLKYEMGEGRDIGLDIDTGKPMDPEERGIFENVCVKRQCLAASVDIASNLLLVDEVMRAGLSKV</sequence>
<dbReference type="SUPFAM" id="SSF54849">
    <property type="entry name" value="GroEL-intermediate domain like"/>
    <property type="match status" value="1"/>
</dbReference>
<dbReference type="InterPro" id="IPR002423">
    <property type="entry name" value="Cpn60/GroEL/TCP-1"/>
</dbReference>
<dbReference type="GO" id="GO:0140662">
    <property type="term" value="F:ATP-dependent protein folding chaperone"/>
    <property type="evidence" value="ECO:0007669"/>
    <property type="project" value="InterPro"/>
</dbReference>
<dbReference type="Gene3D" id="3.30.260.10">
    <property type="entry name" value="TCP-1-like chaperonin intermediate domain"/>
    <property type="match status" value="1"/>
</dbReference>
<dbReference type="InterPro" id="IPR027410">
    <property type="entry name" value="TCP-1-like_intermed_sf"/>
</dbReference>
<dbReference type="NCBIfam" id="TIGR02347">
    <property type="entry name" value="chap_CCT_zeta"/>
    <property type="match status" value="1"/>
</dbReference>
<accession>A0A069DV25</accession>
<dbReference type="InterPro" id="IPR027409">
    <property type="entry name" value="GroEL-like_apical_dom_sf"/>
</dbReference>
<dbReference type="FunFam" id="3.50.7.10:FF:000004">
    <property type="entry name" value="T-complex protein 1 subunit zeta"/>
    <property type="match status" value="1"/>
</dbReference>
<dbReference type="Pfam" id="PF00118">
    <property type="entry name" value="Cpn60_TCP1"/>
    <property type="match status" value="1"/>
</dbReference>
<dbReference type="SUPFAM" id="SSF48592">
    <property type="entry name" value="GroEL equatorial domain-like"/>
    <property type="match status" value="1"/>
</dbReference>
<keyword evidence="5 7" id="KW-0067">ATP-binding</keyword>
<evidence type="ECO:0000313" key="8">
    <source>
        <dbReference type="EMBL" id="JAC87780.1"/>
    </source>
</evidence>
<dbReference type="InterPro" id="IPR012722">
    <property type="entry name" value="Chap_CCT_zeta"/>
</dbReference>
<dbReference type="Gene3D" id="3.50.7.10">
    <property type="entry name" value="GroEL"/>
    <property type="match status" value="1"/>
</dbReference>
<dbReference type="EMBL" id="GBGD01001109">
    <property type="protein sequence ID" value="JAC87780.1"/>
    <property type="molecule type" value="mRNA"/>
</dbReference>
<dbReference type="InterPro" id="IPR017998">
    <property type="entry name" value="Chaperone_TCP-1"/>
</dbReference>
<keyword evidence="4 7" id="KW-0547">Nucleotide-binding</keyword>
<evidence type="ECO:0000256" key="4">
    <source>
        <dbReference type="ARBA" id="ARBA00022741"/>
    </source>
</evidence>
<evidence type="ECO:0000256" key="6">
    <source>
        <dbReference type="ARBA" id="ARBA00023186"/>
    </source>
</evidence>
<comment type="similarity">
    <text evidence="2 7">Belongs to the TCP-1 chaperonin family.</text>
</comment>
<dbReference type="FunFam" id="1.10.560.10:FF:000058">
    <property type="entry name" value="T-complex protein 1 subunit zeta"/>
    <property type="match status" value="1"/>
</dbReference>
<dbReference type="InterPro" id="IPR027413">
    <property type="entry name" value="GROEL-like_equatorial_sf"/>
</dbReference>
<dbReference type="PANTHER" id="PTHR11353">
    <property type="entry name" value="CHAPERONIN"/>
    <property type="match status" value="1"/>
</dbReference>
<dbReference type="SUPFAM" id="SSF52029">
    <property type="entry name" value="GroEL apical domain-like"/>
    <property type="match status" value="1"/>
</dbReference>
<evidence type="ECO:0000256" key="3">
    <source>
        <dbReference type="ARBA" id="ARBA00022490"/>
    </source>
</evidence>
<protein>
    <submittedName>
        <fullName evidence="8">Putative chaperonin subunit 6a zeta</fullName>
    </submittedName>
</protein>
<dbReference type="CDD" id="cd03342">
    <property type="entry name" value="TCP1_zeta"/>
    <property type="match status" value="1"/>
</dbReference>
<dbReference type="GO" id="GO:0005524">
    <property type="term" value="F:ATP binding"/>
    <property type="evidence" value="ECO:0007669"/>
    <property type="project" value="UniProtKB-KW"/>
</dbReference>
<dbReference type="PRINTS" id="PR00304">
    <property type="entry name" value="TCOMPLEXTCP1"/>
</dbReference>
<dbReference type="Gene3D" id="1.10.560.10">
    <property type="entry name" value="GroEL-like equatorial domain"/>
    <property type="match status" value="1"/>
</dbReference>
<dbReference type="GO" id="GO:0016887">
    <property type="term" value="F:ATP hydrolysis activity"/>
    <property type="evidence" value="ECO:0007669"/>
    <property type="project" value="InterPro"/>
</dbReference>
<comment type="subcellular location">
    <subcellularLocation>
        <location evidence="1">Cytoplasm</location>
    </subcellularLocation>
</comment>
<dbReference type="GO" id="GO:0005737">
    <property type="term" value="C:cytoplasm"/>
    <property type="evidence" value="ECO:0007669"/>
    <property type="project" value="UniProtKB-SubCell"/>
</dbReference>
<dbReference type="AlphaFoldDB" id="A0A069DV25"/>
<organism evidence="8">
    <name type="scientific">Panstrongylus megistus</name>
    <dbReference type="NCBI Taxonomy" id="65343"/>
    <lineage>
        <taxon>Eukaryota</taxon>
        <taxon>Metazoa</taxon>
        <taxon>Ecdysozoa</taxon>
        <taxon>Arthropoda</taxon>
        <taxon>Hexapoda</taxon>
        <taxon>Insecta</taxon>
        <taxon>Pterygota</taxon>
        <taxon>Neoptera</taxon>
        <taxon>Paraneoptera</taxon>
        <taxon>Hemiptera</taxon>
        <taxon>Heteroptera</taxon>
        <taxon>Panheteroptera</taxon>
        <taxon>Cimicomorpha</taxon>
        <taxon>Reduviidae</taxon>
        <taxon>Triatominae</taxon>
        <taxon>Panstrongylus</taxon>
    </lineage>
</organism>
<reference evidence="8" key="1">
    <citation type="journal article" date="2015" name="J. Med. Entomol.">
        <title>A Deep Insight Into the Sialotranscriptome of the Chagas Disease Vector, Panstrongylus megistus (Hemiptera: Heteroptera).</title>
        <authorList>
            <person name="Ribeiro J.M."/>
            <person name="Schwarz A."/>
            <person name="Francischetti I.M."/>
        </authorList>
    </citation>
    <scope>NUCLEOTIDE SEQUENCE</scope>
    <source>
        <tissue evidence="8">Salivary glands</tissue>
    </source>
</reference>
<evidence type="ECO:0000256" key="7">
    <source>
        <dbReference type="RuleBase" id="RU004187"/>
    </source>
</evidence>
<evidence type="ECO:0000256" key="5">
    <source>
        <dbReference type="ARBA" id="ARBA00022840"/>
    </source>
</evidence>